<dbReference type="InterPro" id="IPR007730">
    <property type="entry name" value="SPOR-like_dom"/>
</dbReference>
<feature type="region of interest" description="Disordered" evidence="1">
    <location>
        <begin position="271"/>
        <end position="296"/>
    </location>
</feature>
<dbReference type="EMBL" id="CP120863">
    <property type="protein sequence ID" value="WFE87628.1"/>
    <property type="molecule type" value="Genomic_DNA"/>
</dbReference>
<dbReference type="PROSITE" id="PS51724">
    <property type="entry name" value="SPOR"/>
    <property type="match status" value="1"/>
</dbReference>
<evidence type="ECO:0000313" key="4">
    <source>
        <dbReference type="Proteomes" id="UP001209803"/>
    </source>
</evidence>
<feature type="compositionally biased region" description="Polar residues" evidence="1">
    <location>
        <begin position="160"/>
        <end position="187"/>
    </location>
</feature>
<feature type="compositionally biased region" description="Low complexity" evidence="1">
    <location>
        <begin position="719"/>
        <end position="739"/>
    </location>
</feature>
<dbReference type="Pfam" id="PF05036">
    <property type="entry name" value="SPOR"/>
    <property type="match status" value="1"/>
</dbReference>
<evidence type="ECO:0000256" key="1">
    <source>
        <dbReference type="SAM" id="MobiDB-lite"/>
    </source>
</evidence>
<feature type="compositionally biased region" description="Low complexity" evidence="1">
    <location>
        <begin position="610"/>
        <end position="627"/>
    </location>
</feature>
<feature type="compositionally biased region" description="Low complexity" evidence="1">
    <location>
        <begin position="271"/>
        <end position="290"/>
    </location>
</feature>
<feature type="region of interest" description="Disordered" evidence="1">
    <location>
        <begin position="602"/>
        <end position="773"/>
    </location>
</feature>
<feature type="region of interest" description="Disordered" evidence="1">
    <location>
        <begin position="75"/>
        <end position="187"/>
    </location>
</feature>
<feature type="compositionally biased region" description="Polar residues" evidence="1">
    <location>
        <begin position="740"/>
        <end position="750"/>
    </location>
</feature>
<feature type="compositionally biased region" description="Low complexity" evidence="1">
    <location>
        <begin position="640"/>
        <end position="692"/>
    </location>
</feature>
<evidence type="ECO:0000259" key="2">
    <source>
        <dbReference type="PROSITE" id="PS51724"/>
    </source>
</evidence>
<feature type="compositionally biased region" description="Low complexity" evidence="1">
    <location>
        <begin position="751"/>
        <end position="768"/>
    </location>
</feature>
<reference evidence="3 4" key="1">
    <citation type="submission" date="2023-03" db="EMBL/GenBank/DDBJ databases">
        <title>Roseibium porphyridii sp. nov. and Roseibium rhodosorbium sp. nov. isolated from marine algae, Porphyridium cruentum and Rhodosorus marinus, respectively.</title>
        <authorList>
            <person name="Lee M.W."/>
            <person name="Choi B.J."/>
            <person name="Lee J.K."/>
            <person name="Choi D.G."/>
            <person name="Baek J.H."/>
            <person name="Bayburt H."/>
            <person name="Kim J.M."/>
            <person name="Han D.M."/>
            <person name="Kim K.H."/>
            <person name="Jeon C.O."/>
        </authorList>
    </citation>
    <scope>NUCLEOTIDE SEQUENCE [LARGE SCALE GENOMIC DNA]</scope>
    <source>
        <strain evidence="3 4">KMA01</strain>
    </source>
</reference>
<proteinExistence type="predicted"/>
<feature type="region of interest" description="Disordered" evidence="1">
    <location>
        <begin position="529"/>
        <end position="586"/>
    </location>
</feature>
<feature type="compositionally biased region" description="Pro residues" evidence="1">
    <location>
        <begin position="564"/>
        <end position="574"/>
    </location>
</feature>
<feature type="compositionally biased region" description="Polar residues" evidence="1">
    <location>
        <begin position="530"/>
        <end position="541"/>
    </location>
</feature>
<evidence type="ECO:0000313" key="3">
    <source>
        <dbReference type="EMBL" id="WFE87628.1"/>
    </source>
</evidence>
<accession>A0ABY8EX81</accession>
<dbReference type="Gene3D" id="3.30.70.1070">
    <property type="entry name" value="Sporulation related repeat"/>
    <property type="match status" value="1"/>
</dbReference>
<protein>
    <submittedName>
        <fullName evidence="3">SPOR domain-containing protein</fullName>
    </submittedName>
</protein>
<gene>
    <name evidence="3" type="ORF">K1718_15810</name>
</gene>
<feature type="domain" description="SPOR" evidence="2">
    <location>
        <begin position="772"/>
        <end position="856"/>
    </location>
</feature>
<organism evidence="3 4">
    <name type="scientific">Roseibium porphyridii</name>
    <dbReference type="NCBI Taxonomy" id="2866279"/>
    <lineage>
        <taxon>Bacteria</taxon>
        <taxon>Pseudomonadati</taxon>
        <taxon>Pseudomonadota</taxon>
        <taxon>Alphaproteobacteria</taxon>
        <taxon>Hyphomicrobiales</taxon>
        <taxon>Stappiaceae</taxon>
        <taxon>Roseibium</taxon>
    </lineage>
</organism>
<dbReference type="InterPro" id="IPR036680">
    <property type="entry name" value="SPOR-like_sf"/>
</dbReference>
<feature type="region of interest" description="Disordered" evidence="1">
    <location>
        <begin position="386"/>
        <end position="477"/>
    </location>
</feature>
<feature type="region of interest" description="Disordered" evidence="1">
    <location>
        <begin position="345"/>
        <end position="367"/>
    </location>
</feature>
<dbReference type="Proteomes" id="UP001209803">
    <property type="component" value="Chromosome"/>
</dbReference>
<dbReference type="RefSeq" id="WP_265681624.1">
    <property type="nucleotide sequence ID" value="NZ_CP120863.1"/>
</dbReference>
<keyword evidence="4" id="KW-1185">Reference proteome</keyword>
<feature type="compositionally biased region" description="Pro residues" evidence="1">
    <location>
        <begin position="628"/>
        <end position="639"/>
    </location>
</feature>
<sequence>MQSADAERPAAEDPLLELARIVQKNKQSGADVSSGRVGSTDYFAGLNEFAEEPQEEVPTLQSSGRIEPSFVAVQPVADNQNHGGEQSLPEEPLGAASVSQVAAPEPVVFSPAQQPPIDAAPSGHVSSLWPKVPESEPSEEVASVIPAQERTAPVQPSVVEPQTPTFEQPSTHSLASQETETQAPLTSSVALDLEQNLTAELEDELIGALRQSVDDTPEPFASAATGYPAATEEIEPPPQNVAAPAVEAISQTEDAVRPRVRDLDFEQAIAVDPEPAPAPEVEVQATPAAVSRPRDDFSVRLSANPAREAEQNFSQQAPDFGTAAVSTQIDDNKRPRIDESDLFAALNPVETEPAPVVRPAGSTPQGDAEGIEALFADLEFPDPAERKVQSVVEEAPKEIPAPANETASAADIDDMTWPAAAGSVPRLEDDETPPPPEGYDLDAVARAMQESDPSLSGEGVLPPHPAAEKQAVPQAQERSRRGLFVAGGILGVAVLGAAGFFLMDGSSVQVPSGPPPIISGLQEPLKVYPEQSQAPTDNQSAKLIYDRIDGTGETGPDQLVRPESPQPAELPPAPAGANGNADLLPGAPKRVRTLVVRPDGSIISGDEAGAPPVASPEPSVAAVEQPVVPEPAAPEPAPAAPSVTANSETPRVVSTTPVVPESVPDAPVAAVPSPAQATQTDAPDAATPATPAIVAGSETPAVSEPAQPVPTVLPRKKPAAPVQVASAPAAATTPAPASQNDGPLNLGQQNAAAPAPATTTPAAAPATTNSGSIPAGTYIVQVTSQRSEQAASNAYSGLQRQYPSILGNRNAVIVSANVQDRGVFYRARIPTGSREEAISLCESLKGAGGDCFVRRQ</sequence>
<name>A0ABY8EX81_9HYPH</name>